<dbReference type="EMBL" id="WTYH01000001">
    <property type="protein sequence ID" value="MXO92146.1"/>
    <property type="molecule type" value="Genomic_DNA"/>
</dbReference>
<feature type="domain" description="Exonuclease" evidence="1">
    <location>
        <begin position="61"/>
        <end position="226"/>
    </location>
</feature>
<gene>
    <name evidence="2" type="ORF">GRI62_00815</name>
</gene>
<reference evidence="2 3" key="1">
    <citation type="submission" date="2019-12" db="EMBL/GenBank/DDBJ databases">
        <title>Genomic-based taxomic classification of the family Erythrobacteraceae.</title>
        <authorList>
            <person name="Xu L."/>
        </authorList>
    </citation>
    <scope>NUCLEOTIDE SEQUENCE [LARGE SCALE GENOMIC DNA]</scope>
    <source>
        <strain evidence="2 3">RC4-10-4</strain>
    </source>
</reference>
<dbReference type="Proteomes" id="UP000460626">
    <property type="component" value="Unassembled WGS sequence"/>
</dbReference>
<evidence type="ECO:0000313" key="2">
    <source>
        <dbReference type="EMBL" id="MXO92146.1"/>
    </source>
</evidence>
<dbReference type="AlphaFoldDB" id="A0A844ZYY6"/>
<dbReference type="GO" id="GO:0045004">
    <property type="term" value="P:DNA replication proofreading"/>
    <property type="evidence" value="ECO:0007669"/>
    <property type="project" value="TreeGrafter"/>
</dbReference>
<dbReference type="GO" id="GO:0003676">
    <property type="term" value="F:nucleic acid binding"/>
    <property type="evidence" value="ECO:0007669"/>
    <property type="project" value="InterPro"/>
</dbReference>
<dbReference type="RefSeq" id="WP_131451533.1">
    <property type="nucleotide sequence ID" value="NZ_BMJK01000001.1"/>
</dbReference>
<dbReference type="Gene3D" id="3.30.420.10">
    <property type="entry name" value="Ribonuclease H-like superfamily/Ribonuclease H"/>
    <property type="match status" value="1"/>
</dbReference>
<proteinExistence type="predicted"/>
<evidence type="ECO:0000259" key="1">
    <source>
        <dbReference type="SMART" id="SM00479"/>
    </source>
</evidence>
<dbReference type="PANTHER" id="PTHR30231">
    <property type="entry name" value="DNA POLYMERASE III SUBUNIT EPSILON"/>
    <property type="match status" value="1"/>
</dbReference>
<dbReference type="SMART" id="SM00479">
    <property type="entry name" value="EXOIII"/>
    <property type="match status" value="1"/>
</dbReference>
<keyword evidence="3" id="KW-1185">Reference proteome</keyword>
<accession>A0A844ZYY6</accession>
<dbReference type="NCBIfam" id="NF006615">
    <property type="entry name" value="PRK09182.1"/>
    <property type="match status" value="1"/>
</dbReference>
<dbReference type="InterPro" id="IPR012337">
    <property type="entry name" value="RNaseH-like_sf"/>
</dbReference>
<dbReference type="InterPro" id="IPR013520">
    <property type="entry name" value="Ribonucl_H"/>
</dbReference>
<dbReference type="PANTHER" id="PTHR30231:SF37">
    <property type="entry name" value="EXODEOXYRIBONUCLEASE 10"/>
    <property type="match status" value="1"/>
</dbReference>
<dbReference type="CDD" id="cd06127">
    <property type="entry name" value="DEDDh"/>
    <property type="match status" value="1"/>
</dbReference>
<dbReference type="Pfam" id="PF00929">
    <property type="entry name" value="RNase_T"/>
    <property type="match status" value="1"/>
</dbReference>
<comment type="caution">
    <text evidence="2">The sequence shown here is derived from an EMBL/GenBank/DDBJ whole genome shotgun (WGS) entry which is preliminary data.</text>
</comment>
<dbReference type="GO" id="GO:0005829">
    <property type="term" value="C:cytosol"/>
    <property type="evidence" value="ECO:0007669"/>
    <property type="project" value="TreeGrafter"/>
</dbReference>
<dbReference type="SUPFAM" id="SSF53098">
    <property type="entry name" value="Ribonuclease H-like"/>
    <property type="match status" value="1"/>
</dbReference>
<dbReference type="GO" id="GO:0008408">
    <property type="term" value="F:3'-5' exonuclease activity"/>
    <property type="evidence" value="ECO:0007669"/>
    <property type="project" value="TreeGrafter"/>
</dbReference>
<organism evidence="2 3">
    <name type="scientific">Aurantiacibacter arachoides</name>
    <dbReference type="NCBI Taxonomy" id="1850444"/>
    <lineage>
        <taxon>Bacteria</taxon>
        <taxon>Pseudomonadati</taxon>
        <taxon>Pseudomonadota</taxon>
        <taxon>Alphaproteobacteria</taxon>
        <taxon>Sphingomonadales</taxon>
        <taxon>Erythrobacteraceae</taxon>
        <taxon>Aurantiacibacter</taxon>
    </lineage>
</organism>
<dbReference type="OrthoDB" id="7427781at2"/>
<name>A0A844ZYY6_9SPHN</name>
<sequence length="311" mass="34851">MNLLDRLRATFSASGATPAATPELEELAAALEQHTQFRVLRALDERGHVEVLRTAQVGERVGVVIDTETTGFDASEDQIIEIAMQRFLFTAAGEIRQIERVQSWLEDPGRSLPTRIAQLTRLSDAALSGQRFDDAAIRRALANADLVIAHNAGFDRPFLDQRFPDLTYRAWACSLSQLDWLELGFDGRALGHLVLQNGRFFDGHRAANDVVALTSLLCTAVGNGRPILAHLLSRCMSESIRISAIGAPFEAKDLLKRRGYRWDAAKRHWWRELDTDNSAEERAWLDETIYRGRGAPRVDPIHPRDRFASTP</sequence>
<dbReference type="InterPro" id="IPR036397">
    <property type="entry name" value="RNaseH_sf"/>
</dbReference>
<evidence type="ECO:0000313" key="3">
    <source>
        <dbReference type="Proteomes" id="UP000460626"/>
    </source>
</evidence>
<protein>
    <submittedName>
        <fullName evidence="2">DNA polymerase III subunit epsilon</fullName>
    </submittedName>
</protein>